<proteinExistence type="predicted"/>
<dbReference type="InterPro" id="IPR025683">
    <property type="entry name" value="Protein_beta"/>
</dbReference>
<organism evidence="1 2">
    <name type="scientific">Saccharopolyspora hordei</name>
    <dbReference type="NCBI Taxonomy" id="1838"/>
    <lineage>
        <taxon>Bacteria</taxon>
        <taxon>Bacillati</taxon>
        <taxon>Actinomycetota</taxon>
        <taxon>Actinomycetes</taxon>
        <taxon>Pseudonocardiales</taxon>
        <taxon>Pseudonocardiaceae</taxon>
        <taxon>Saccharopolyspora</taxon>
    </lineage>
</organism>
<dbReference type="RefSeq" id="WP_179719695.1">
    <property type="nucleotide sequence ID" value="NZ_JACCFJ010000001.1"/>
</dbReference>
<reference evidence="1 2" key="1">
    <citation type="submission" date="2020-07" db="EMBL/GenBank/DDBJ databases">
        <title>Sequencing the genomes of 1000 actinobacteria strains.</title>
        <authorList>
            <person name="Klenk H.-P."/>
        </authorList>
    </citation>
    <scope>NUCLEOTIDE SEQUENCE [LARGE SCALE GENOMIC DNA]</scope>
    <source>
        <strain evidence="1 2">DSM 44065</strain>
    </source>
</reference>
<comment type="caution">
    <text evidence="1">The sequence shown here is derived from an EMBL/GenBank/DDBJ whole genome shotgun (WGS) entry which is preliminary data.</text>
</comment>
<keyword evidence="2" id="KW-1185">Reference proteome</keyword>
<evidence type="ECO:0000313" key="2">
    <source>
        <dbReference type="Proteomes" id="UP000587002"/>
    </source>
</evidence>
<dbReference type="Pfam" id="PF14350">
    <property type="entry name" value="Beta_protein"/>
    <property type="match status" value="1"/>
</dbReference>
<dbReference type="AlphaFoldDB" id="A0A853AFH8"/>
<sequence>MVSRGRRFGGGMSSSPMVAVRGKTGELTALCQVSREEAQAVRICVDLHSGGSKVLETLIAAVEHLHHYGQKPLLDVTRLPGTDRLRNMPGGPLDPVVEVMTSPTVFDPDPELPFTPVVPLGLDDGELRRYALLRESHDVTFGVRVAADCPVDEAVRELISVLARLNVDASEVELLVDVGYVPRREVAWEVYEPLVAELGQRFSFMSITVLGGSIPPQRTGIRAGVRTRRELQLWERLQAVTPTLRYGDYGVVSPGRPADRKQGGGIKPNPYLFYTGRGCTRYAWRELERGANRQPVADEDLGARFREVAQELVDSPEYAQRAADSWGDRQLWHCARGKWVAEEPQEWIAYGTSHHIAHLATGVDFDRS</sequence>
<dbReference type="Proteomes" id="UP000587002">
    <property type="component" value="Unassembled WGS sequence"/>
</dbReference>
<name>A0A853AFH8_9PSEU</name>
<evidence type="ECO:0008006" key="3">
    <source>
        <dbReference type="Google" id="ProtNLM"/>
    </source>
</evidence>
<accession>A0A853AFH8</accession>
<evidence type="ECO:0000313" key="1">
    <source>
        <dbReference type="EMBL" id="NYI83314.1"/>
    </source>
</evidence>
<gene>
    <name evidence="1" type="ORF">HNR68_001944</name>
</gene>
<protein>
    <recommendedName>
        <fullName evidence="3">T4 beta protein</fullName>
    </recommendedName>
</protein>
<dbReference type="EMBL" id="JACCFJ010000001">
    <property type="protein sequence ID" value="NYI83314.1"/>
    <property type="molecule type" value="Genomic_DNA"/>
</dbReference>